<dbReference type="Gene3D" id="1.10.150.320">
    <property type="entry name" value="Photosystem II 12 kDa extrinsic protein"/>
    <property type="match status" value="1"/>
</dbReference>
<feature type="transmembrane region" description="Helical" evidence="2">
    <location>
        <begin position="6"/>
        <end position="23"/>
    </location>
</feature>
<name>A0A124G7W3_9ACTN</name>
<feature type="transmembrane region" description="Helical" evidence="2">
    <location>
        <begin position="68"/>
        <end position="89"/>
    </location>
</feature>
<sequence length="249" mass="26918">MWLLFPILSFGCLSAAGFLYVGLRARRPAWWIPGVVYTVLGNACFWVSSATTTEGTSSSTANTVSVALLVFLIWPASILHAAIINVSWLKWRAGYQPWYAQPQQTAWVGQPMTATPPPLPPQLQNVVPPQQQFYAAPQPYQAPPQPSYTAPQPYQAPPPPSDAAPQPPVDVNTATEQQFTTLPGITPDRAARIVEVRRSRGGFVSPNDFAAAAGLAPHEFVAVRDRLVCSPPVPPDDPAPGPYGRIVDV</sequence>
<dbReference type="RefSeq" id="WP_067705481.1">
    <property type="nucleotide sequence ID" value="NZ_LLZH01000324.1"/>
</dbReference>
<evidence type="ECO:0000256" key="1">
    <source>
        <dbReference type="SAM" id="MobiDB-lite"/>
    </source>
</evidence>
<organism evidence="3 4">
    <name type="scientific">Actinoplanes awajinensis subsp. mycoplanecinus</name>
    <dbReference type="NCBI Taxonomy" id="135947"/>
    <lineage>
        <taxon>Bacteria</taxon>
        <taxon>Bacillati</taxon>
        <taxon>Actinomycetota</taxon>
        <taxon>Actinomycetes</taxon>
        <taxon>Micromonosporales</taxon>
        <taxon>Micromonosporaceae</taxon>
        <taxon>Actinoplanes</taxon>
    </lineage>
</organism>
<proteinExistence type="predicted"/>
<dbReference type="GO" id="GO:0015628">
    <property type="term" value="P:protein secretion by the type II secretion system"/>
    <property type="evidence" value="ECO:0007669"/>
    <property type="project" value="TreeGrafter"/>
</dbReference>
<dbReference type="PANTHER" id="PTHR21180:SF32">
    <property type="entry name" value="ENDONUCLEASE_EXONUCLEASE_PHOSPHATASE FAMILY DOMAIN-CONTAINING PROTEIN 1"/>
    <property type="match status" value="1"/>
</dbReference>
<dbReference type="AlphaFoldDB" id="A0A124G7W3"/>
<dbReference type="Proteomes" id="UP000053244">
    <property type="component" value="Unassembled WGS sequence"/>
</dbReference>
<dbReference type="InterPro" id="IPR051675">
    <property type="entry name" value="Endo/Exo/Phosphatase_dom_1"/>
</dbReference>
<dbReference type="PANTHER" id="PTHR21180">
    <property type="entry name" value="ENDONUCLEASE/EXONUCLEASE/PHOSPHATASE FAMILY DOMAIN-CONTAINING PROTEIN 1"/>
    <property type="match status" value="1"/>
</dbReference>
<evidence type="ECO:0008006" key="5">
    <source>
        <dbReference type="Google" id="ProtNLM"/>
    </source>
</evidence>
<keyword evidence="2" id="KW-0472">Membrane</keyword>
<feature type="region of interest" description="Disordered" evidence="1">
    <location>
        <begin position="136"/>
        <end position="170"/>
    </location>
</feature>
<reference evidence="3 4" key="1">
    <citation type="submission" date="2015-10" db="EMBL/GenBank/DDBJ databases">
        <authorList>
            <person name="Gilbert D.G."/>
        </authorList>
    </citation>
    <scope>NUCLEOTIDE SEQUENCE [LARGE SCALE GENOMIC DNA]</scope>
    <source>
        <strain evidence="3 4">NRRL B-16712</strain>
    </source>
</reference>
<accession>A0A124G7W3</accession>
<dbReference type="SUPFAM" id="SSF47781">
    <property type="entry name" value="RuvA domain 2-like"/>
    <property type="match status" value="1"/>
</dbReference>
<feature type="transmembrane region" description="Helical" evidence="2">
    <location>
        <begin position="30"/>
        <end position="48"/>
    </location>
</feature>
<keyword evidence="2" id="KW-1133">Transmembrane helix</keyword>
<keyword evidence="4" id="KW-1185">Reference proteome</keyword>
<evidence type="ECO:0000313" key="4">
    <source>
        <dbReference type="Proteomes" id="UP000053244"/>
    </source>
</evidence>
<dbReference type="Pfam" id="PF12836">
    <property type="entry name" value="HHH_3"/>
    <property type="match status" value="1"/>
</dbReference>
<comment type="caution">
    <text evidence="3">The sequence shown here is derived from an EMBL/GenBank/DDBJ whole genome shotgun (WGS) entry which is preliminary data.</text>
</comment>
<protein>
    <recommendedName>
        <fullName evidence="5">Helix-hairpin-helix DNA-binding motif class 1 domain-containing protein</fullName>
    </recommendedName>
</protein>
<gene>
    <name evidence="3" type="ORF">ADL15_44230</name>
</gene>
<keyword evidence="2" id="KW-0812">Transmembrane</keyword>
<feature type="compositionally biased region" description="Pro residues" evidence="1">
    <location>
        <begin position="154"/>
        <end position="168"/>
    </location>
</feature>
<dbReference type="InterPro" id="IPR010994">
    <property type="entry name" value="RuvA_2-like"/>
</dbReference>
<dbReference type="OrthoDB" id="9790239at2"/>
<dbReference type="EMBL" id="LLZH01000324">
    <property type="protein sequence ID" value="KUL24101.1"/>
    <property type="molecule type" value="Genomic_DNA"/>
</dbReference>
<evidence type="ECO:0000256" key="2">
    <source>
        <dbReference type="SAM" id="Phobius"/>
    </source>
</evidence>
<dbReference type="GO" id="GO:0015627">
    <property type="term" value="C:type II protein secretion system complex"/>
    <property type="evidence" value="ECO:0007669"/>
    <property type="project" value="TreeGrafter"/>
</dbReference>
<evidence type="ECO:0000313" key="3">
    <source>
        <dbReference type="EMBL" id="KUL24101.1"/>
    </source>
</evidence>